<evidence type="ECO:0000313" key="2">
    <source>
        <dbReference type="EMBL" id="CAH2074194.1"/>
    </source>
</evidence>
<feature type="compositionally biased region" description="Polar residues" evidence="1">
    <location>
        <begin position="50"/>
        <end position="59"/>
    </location>
</feature>
<sequence>MGSSIEPLPRETDEDLNGGMGGDSRCWNGQTSGRGEPQGRRTWNLMEGSGSHQDLSEVQNGYFWTGS</sequence>
<feature type="region of interest" description="Disordered" evidence="1">
    <location>
        <begin position="1"/>
        <end position="67"/>
    </location>
</feature>
<evidence type="ECO:0000256" key="1">
    <source>
        <dbReference type="SAM" id="MobiDB-lite"/>
    </source>
</evidence>
<feature type="non-terminal residue" evidence="2">
    <location>
        <position position="67"/>
    </location>
</feature>
<reference evidence="2" key="1">
    <citation type="submission" date="2022-03" db="EMBL/GenBank/DDBJ databases">
        <authorList>
            <person name="Martin H S."/>
        </authorList>
    </citation>
    <scope>NUCLEOTIDE SEQUENCE</scope>
</reference>
<keyword evidence="3" id="KW-1185">Reference proteome</keyword>
<gene>
    <name evidence="2" type="ORF">IPOD504_LOCUS15961</name>
</gene>
<accession>A0ABN8J2B9</accession>
<dbReference type="Proteomes" id="UP000837857">
    <property type="component" value="Chromosome 7"/>
</dbReference>
<name>A0ABN8J2B9_9NEOP</name>
<proteinExistence type="predicted"/>
<organism evidence="2 3">
    <name type="scientific">Iphiclides podalirius</name>
    <name type="common">scarce swallowtail</name>
    <dbReference type="NCBI Taxonomy" id="110791"/>
    <lineage>
        <taxon>Eukaryota</taxon>
        <taxon>Metazoa</taxon>
        <taxon>Ecdysozoa</taxon>
        <taxon>Arthropoda</taxon>
        <taxon>Hexapoda</taxon>
        <taxon>Insecta</taxon>
        <taxon>Pterygota</taxon>
        <taxon>Neoptera</taxon>
        <taxon>Endopterygota</taxon>
        <taxon>Lepidoptera</taxon>
        <taxon>Glossata</taxon>
        <taxon>Ditrysia</taxon>
        <taxon>Papilionoidea</taxon>
        <taxon>Papilionidae</taxon>
        <taxon>Papilioninae</taxon>
        <taxon>Iphiclides</taxon>
    </lineage>
</organism>
<evidence type="ECO:0000313" key="3">
    <source>
        <dbReference type="Proteomes" id="UP000837857"/>
    </source>
</evidence>
<dbReference type="EMBL" id="OW152819">
    <property type="protein sequence ID" value="CAH2074194.1"/>
    <property type="molecule type" value="Genomic_DNA"/>
</dbReference>
<protein>
    <submittedName>
        <fullName evidence="2">Uncharacterized protein</fullName>
    </submittedName>
</protein>